<organism evidence="3 4">
    <name type="scientific">Aspergillus ibericus CBS 121593</name>
    <dbReference type="NCBI Taxonomy" id="1448316"/>
    <lineage>
        <taxon>Eukaryota</taxon>
        <taxon>Fungi</taxon>
        <taxon>Dikarya</taxon>
        <taxon>Ascomycota</taxon>
        <taxon>Pezizomycotina</taxon>
        <taxon>Eurotiomycetes</taxon>
        <taxon>Eurotiomycetidae</taxon>
        <taxon>Eurotiales</taxon>
        <taxon>Aspergillaceae</taxon>
        <taxon>Aspergillus</taxon>
        <taxon>Aspergillus subgen. Circumdati</taxon>
    </lineage>
</organism>
<dbReference type="InterPro" id="IPR036770">
    <property type="entry name" value="Ankyrin_rpt-contain_sf"/>
</dbReference>
<name>A0A395GK84_9EURO</name>
<keyword evidence="1" id="KW-0677">Repeat</keyword>
<accession>A0A395GK84</accession>
<reference evidence="3 4" key="1">
    <citation type="submission" date="2018-02" db="EMBL/GenBank/DDBJ databases">
        <title>The genomes of Aspergillus section Nigri reveals drivers in fungal speciation.</title>
        <authorList>
            <consortium name="DOE Joint Genome Institute"/>
            <person name="Vesth T.C."/>
            <person name="Nybo J."/>
            <person name="Theobald S."/>
            <person name="Brandl J."/>
            <person name="Frisvad J.C."/>
            <person name="Nielsen K.F."/>
            <person name="Lyhne E.K."/>
            <person name="Kogle M.E."/>
            <person name="Kuo A."/>
            <person name="Riley R."/>
            <person name="Clum A."/>
            <person name="Nolan M."/>
            <person name="Lipzen A."/>
            <person name="Salamov A."/>
            <person name="Henrissat B."/>
            <person name="Wiebenga A."/>
            <person name="De vries R.P."/>
            <person name="Grigoriev I.V."/>
            <person name="Mortensen U.H."/>
            <person name="Andersen M.R."/>
            <person name="Baker S.E."/>
        </authorList>
    </citation>
    <scope>NUCLEOTIDE SEQUENCE [LARGE SCALE GENOMIC DNA]</scope>
    <source>
        <strain evidence="3 4">CBS 121593</strain>
    </source>
</reference>
<protein>
    <submittedName>
        <fullName evidence="3">Ankyrin</fullName>
    </submittedName>
</protein>
<keyword evidence="2" id="KW-0040">ANK repeat</keyword>
<dbReference type="PANTHER" id="PTHR24201">
    <property type="entry name" value="ANK_REP_REGION DOMAIN-CONTAINING PROTEIN"/>
    <property type="match status" value="1"/>
</dbReference>
<evidence type="ECO:0000256" key="1">
    <source>
        <dbReference type="ARBA" id="ARBA00022737"/>
    </source>
</evidence>
<dbReference type="SUPFAM" id="SSF48403">
    <property type="entry name" value="Ankyrin repeat"/>
    <property type="match status" value="1"/>
</dbReference>
<sequence>MFDDIINGAVYPDDKRVLSSVFDNVALPLNNDRSLEILDKAARTGNVNMVELLLEKYPEFECNLESLMLDAAQEDQDGLVSLLLSKGVDPNCKCPEEQISALSYAGMFGCLRTIKVLLAAGANMIDHDKWGDTPIWYAETYGHQTVLDAYEEHDPESYADHVHTESEMRMQM</sequence>
<dbReference type="GeneID" id="37226628"/>
<dbReference type="InterPro" id="IPR002110">
    <property type="entry name" value="Ankyrin_rpt"/>
</dbReference>
<dbReference type="SMART" id="SM00248">
    <property type="entry name" value="ANK"/>
    <property type="match status" value="3"/>
</dbReference>
<evidence type="ECO:0000256" key="2">
    <source>
        <dbReference type="ARBA" id="ARBA00023043"/>
    </source>
</evidence>
<dbReference type="InterPro" id="IPR050776">
    <property type="entry name" value="Ank_Repeat/CDKN_Inhibitor"/>
</dbReference>
<dbReference type="EMBL" id="KZ824483">
    <property type="protein sequence ID" value="RAK95879.1"/>
    <property type="molecule type" value="Genomic_DNA"/>
</dbReference>
<dbReference type="RefSeq" id="XP_025570207.1">
    <property type="nucleotide sequence ID" value="XM_025721763.1"/>
</dbReference>
<dbReference type="OrthoDB" id="4469618at2759"/>
<evidence type="ECO:0000313" key="4">
    <source>
        <dbReference type="Proteomes" id="UP000249402"/>
    </source>
</evidence>
<proteinExistence type="predicted"/>
<dbReference type="AlphaFoldDB" id="A0A395GK84"/>
<dbReference type="VEuPathDB" id="FungiDB:BO80DRAFT_449745"/>
<evidence type="ECO:0000313" key="3">
    <source>
        <dbReference type="EMBL" id="RAK95879.1"/>
    </source>
</evidence>
<keyword evidence="4" id="KW-1185">Reference proteome</keyword>
<gene>
    <name evidence="3" type="ORF">BO80DRAFT_449745</name>
</gene>
<dbReference type="Pfam" id="PF12796">
    <property type="entry name" value="Ank_2"/>
    <property type="match status" value="1"/>
</dbReference>
<dbReference type="Gene3D" id="1.25.40.20">
    <property type="entry name" value="Ankyrin repeat-containing domain"/>
    <property type="match status" value="1"/>
</dbReference>
<dbReference type="Proteomes" id="UP000249402">
    <property type="component" value="Unassembled WGS sequence"/>
</dbReference>
<dbReference type="STRING" id="1448316.A0A395GK84"/>